<accession>A0A9J5XFU3</accession>
<dbReference type="EMBL" id="JACXVP010000009">
    <property type="protein sequence ID" value="KAG5587249.1"/>
    <property type="molecule type" value="Genomic_DNA"/>
</dbReference>
<dbReference type="AlphaFoldDB" id="A0A9J5XFU3"/>
<evidence type="ECO:0000313" key="2">
    <source>
        <dbReference type="Proteomes" id="UP000824120"/>
    </source>
</evidence>
<protein>
    <submittedName>
        <fullName evidence="1">Uncharacterized protein</fullName>
    </submittedName>
</protein>
<name>A0A9J5XFU3_SOLCO</name>
<organism evidence="1 2">
    <name type="scientific">Solanum commersonii</name>
    <name type="common">Commerson's wild potato</name>
    <name type="synonym">Commerson's nightshade</name>
    <dbReference type="NCBI Taxonomy" id="4109"/>
    <lineage>
        <taxon>Eukaryota</taxon>
        <taxon>Viridiplantae</taxon>
        <taxon>Streptophyta</taxon>
        <taxon>Embryophyta</taxon>
        <taxon>Tracheophyta</taxon>
        <taxon>Spermatophyta</taxon>
        <taxon>Magnoliopsida</taxon>
        <taxon>eudicotyledons</taxon>
        <taxon>Gunneridae</taxon>
        <taxon>Pentapetalae</taxon>
        <taxon>asterids</taxon>
        <taxon>lamiids</taxon>
        <taxon>Solanales</taxon>
        <taxon>Solanaceae</taxon>
        <taxon>Solanoideae</taxon>
        <taxon>Solaneae</taxon>
        <taxon>Solanum</taxon>
    </lineage>
</organism>
<sequence>MYKQDKRVKDNLSSDSCFYMDRSDTFTVKALVTLDEASIELCHRRKSEDLKMIRGFRLLRFLSEHKEEFGRYN</sequence>
<reference evidence="1 2" key="1">
    <citation type="submission" date="2020-09" db="EMBL/GenBank/DDBJ databases">
        <title>De no assembly of potato wild relative species, Solanum commersonii.</title>
        <authorList>
            <person name="Cho K."/>
        </authorList>
    </citation>
    <scope>NUCLEOTIDE SEQUENCE [LARGE SCALE GENOMIC DNA]</scope>
    <source>
        <strain evidence="1">LZ3.2</strain>
        <tissue evidence="1">Leaf</tissue>
    </source>
</reference>
<keyword evidence="2" id="KW-1185">Reference proteome</keyword>
<dbReference type="Proteomes" id="UP000824120">
    <property type="component" value="Chromosome 9"/>
</dbReference>
<comment type="caution">
    <text evidence="1">The sequence shown here is derived from an EMBL/GenBank/DDBJ whole genome shotgun (WGS) entry which is preliminary data.</text>
</comment>
<evidence type="ECO:0000313" key="1">
    <source>
        <dbReference type="EMBL" id="KAG5587249.1"/>
    </source>
</evidence>
<gene>
    <name evidence="1" type="ORF">H5410_047683</name>
</gene>
<proteinExistence type="predicted"/>